<sequence length="533" mass="61874">MKKFINDIEAIPSKRLYLSIIVDYHLELALCELIDNAIDNWIFNQRPRDLIIKIDLDYERQTIQVVDNSGGIKEDDIQLIVSPGQSRENYNDEIIGVFGVGSKRAVIALAEDVKIFTRHSNEKTILVEIDDAWISDEENWFLKAYEVDPIEENSTMIELIKLRDPILPENESNLIEHLGATYALFLDTVGLDIILNEKEIKPKTFDNWSYPPGFEPKHFKGPIDFGDRGRIDVEIQGGLTKSHREESSSEEYGVYFYCNDRLIARGYKGSEVGYKPPRVGKPHPSLSLARVLVKLHGTVELMPWNSSKSEIDFKHKTFREIMDHIERVLFTYASMSRNWSGEWEEKIFQYKTGIVKTEALNDVSRNVRIHLPAVPRSPKKRKYADILKRNNRAIAQSKPWIVGSYETEIAVEQIISLKLEQNFRISMLLLDSGLEIAFKDYLVNDSGKTFSEGRLAAIMKNRSEVHNEIKGCKVRINKEQWKKIEHFYRLRCDLVHKRSTVTISFNDLNTFRETYKYTVNKLFKVDFSKELRN</sequence>
<dbReference type="OrthoDB" id="9813438at2"/>
<dbReference type="AlphaFoldDB" id="I3Z2Y1"/>
<keyword evidence="2" id="KW-1185">Reference proteome</keyword>
<dbReference type="EMBL" id="CP003281">
    <property type="protein sequence ID" value="AFL83599.1"/>
    <property type="molecule type" value="Genomic_DNA"/>
</dbReference>
<dbReference type="eggNOG" id="COG0326">
    <property type="taxonomic scope" value="Bacteria"/>
</dbReference>
<name>I3Z2Y1_BELBD</name>
<dbReference type="SUPFAM" id="SSF55874">
    <property type="entry name" value="ATPase domain of HSP90 chaperone/DNA topoisomerase II/histidine kinase"/>
    <property type="match status" value="1"/>
</dbReference>
<dbReference type="KEGG" id="bbd:Belba_0956"/>
<evidence type="ECO:0000313" key="2">
    <source>
        <dbReference type="Proteomes" id="UP000006050"/>
    </source>
</evidence>
<gene>
    <name evidence="1" type="ordered locus">Belba_0956</name>
</gene>
<dbReference type="Proteomes" id="UP000006050">
    <property type="component" value="Chromosome"/>
</dbReference>
<dbReference type="InterPro" id="IPR036890">
    <property type="entry name" value="HATPase_C_sf"/>
</dbReference>
<dbReference type="Gene3D" id="3.30.565.10">
    <property type="entry name" value="Histidine kinase-like ATPase, C-terminal domain"/>
    <property type="match status" value="1"/>
</dbReference>
<dbReference type="RefSeq" id="WP_014771607.1">
    <property type="nucleotide sequence ID" value="NC_018010.1"/>
</dbReference>
<dbReference type="Pfam" id="PF13589">
    <property type="entry name" value="HATPase_c_3"/>
    <property type="match status" value="1"/>
</dbReference>
<dbReference type="HOGENOM" id="CLU_043387_0_0_10"/>
<evidence type="ECO:0000313" key="1">
    <source>
        <dbReference type="EMBL" id="AFL83599.1"/>
    </source>
</evidence>
<proteinExistence type="predicted"/>
<dbReference type="STRING" id="866536.Belba_0956"/>
<dbReference type="PATRIC" id="fig|866536.3.peg.982"/>
<reference evidence="2" key="1">
    <citation type="submission" date="2012-06" db="EMBL/GenBank/DDBJ databases">
        <title>The complete genome of Belliella baltica DSM 15883.</title>
        <authorList>
            <person name="Lucas S."/>
            <person name="Copeland A."/>
            <person name="Lapidus A."/>
            <person name="Goodwin L."/>
            <person name="Pitluck S."/>
            <person name="Peters L."/>
            <person name="Mikhailova N."/>
            <person name="Davenport K."/>
            <person name="Kyrpides N."/>
            <person name="Mavromatis K."/>
            <person name="Pagani I."/>
            <person name="Ivanova N."/>
            <person name="Ovchinnikova G."/>
            <person name="Zeytun A."/>
            <person name="Detter J.C."/>
            <person name="Han C."/>
            <person name="Land M."/>
            <person name="Hauser L."/>
            <person name="Markowitz V."/>
            <person name="Cheng J.-F."/>
            <person name="Hugenholtz P."/>
            <person name="Woyke T."/>
            <person name="Wu D."/>
            <person name="Tindall B."/>
            <person name="Pomrenke H."/>
            <person name="Brambilla E."/>
            <person name="Klenk H.-P."/>
            <person name="Eisen J.A."/>
        </authorList>
    </citation>
    <scope>NUCLEOTIDE SEQUENCE [LARGE SCALE GENOMIC DNA]</scope>
    <source>
        <strain evidence="2">DSM 15883 / CIP 108006 / LMG 21964 / BA134</strain>
    </source>
</reference>
<protein>
    <submittedName>
        <fullName evidence="1">Molecular chaperone of HSP90 family</fullName>
    </submittedName>
</protein>
<organism evidence="1 2">
    <name type="scientific">Belliella baltica (strain DSM 15883 / CIP 108006 / LMG 21964 / BA134)</name>
    <dbReference type="NCBI Taxonomy" id="866536"/>
    <lineage>
        <taxon>Bacteria</taxon>
        <taxon>Pseudomonadati</taxon>
        <taxon>Bacteroidota</taxon>
        <taxon>Cytophagia</taxon>
        <taxon>Cytophagales</taxon>
        <taxon>Cyclobacteriaceae</taxon>
        <taxon>Belliella</taxon>
    </lineage>
</organism>
<accession>I3Z2Y1</accession>